<dbReference type="AlphaFoldDB" id="A0A7M5X8R8"/>
<dbReference type="EnsemblMetazoa" id="CLYHEMT019678.1">
    <property type="protein sequence ID" value="CLYHEMP019678.1"/>
    <property type="gene ID" value="CLYHEMG019678"/>
</dbReference>
<dbReference type="InterPro" id="IPR038446">
    <property type="entry name" value="CEBP_ZZ_sf"/>
</dbReference>
<feature type="compositionally biased region" description="Low complexity" evidence="6">
    <location>
        <begin position="113"/>
        <end position="122"/>
    </location>
</feature>
<feature type="region of interest" description="Disordered" evidence="6">
    <location>
        <begin position="160"/>
        <end position="314"/>
    </location>
</feature>
<feature type="compositionally biased region" description="Basic and acidic residues" evidence="6">
    <location>
        <begin position="185"/>
        <end position="197"/>
    </location>
</feature>
<evidence type="ECO:0000313" key="8">
    <source>
        <dbReference type="EnsemblMetazoa" id="CLYHEMP019678.1"/>
    </source>
</evidence>
<dbReference type="GO" id="GO:0045202">
    <property type="term" value="C:synapse"/>
    <property type="evidence" value="ECO:0007669"/>
    <property type="project" value="TreeGrafter"/>
</dbReference>
<dbReference type="CDD" id="cd19757">
    <property type="entry name" value="Bbox1"/>
    <property type="match status" value="1"/>
</dbReference>
<feature type="compositionally biased region" description="Low complexity" evidence="6">
    <location>
        <begin position="221"/>
        <end position="236"/>
    </location>
</feature>
<keyword evidence="4 5" id="KW-0694">RNA-binding</keyword>
<dbReference type="OrthoDB" id="10033548at2759"/>
<evidence type="ECO:0000256" key="4">
    <source>
        <dbReference type="ARBA" id="ARBA00022884"/>
    </source>
</evidence>
<dbReference type="GeneID" id="136811586"/>
<dbReference type="GO" id="GO:2000766">
    <property type="term" value="P:negative regulation of cytoplasmic translation"/>
    <property type="evidence" value="ECO:0007669"/>
    <property type="project" value="TreeGrafter"/>
</dbReference>
<dbReference type="GO" id="GO:0005737">
    <property type="term" value="C:cytoplasm"/>
    <property type="evidence" value="ECO:0007669"/>
    <property type="project" value="TreeGrafter"/>
</dbReference>
<proteinExistence type="inferred from homology"/>
<protein>
    <recommendedName>
        <fullName evidence="7">RRM domain-containing protein</fullName>
    </recommendedName>
</protein>
<evidence type="ECO:0000259" key="7">
    <source>
        <dbReference type="PROSITE" id="PS50102"/>
    </source>
</evidence>
<dbReference type="FunFam" id="3.30.70.330:FF:000054">
    <property type="entry name" value="Cytoplasmic polyadenylation element-binding protein 1"/>
    <property type="match status" value="1"/>
</dbReference>
<comment type="similarity">
    <text evidence="1">Belongs to the RRM CPEB family.</text>
</comment>
<dbReference type="Proteomes" id="UP000594262">
    <property type="component" value="Unplaced"/>
</dbReference>
<dbReference type="InterPro" id="IPR034977">
    <property type="entry name" value="CPEB1_RRM1"/>
</dbReference>
<feature type="compositionally biased region" description="Low complexity" evidence="6">
    <location>
        <begin position="373"/>
        <end position="385"/>
    </location>
</feature>
<dbReference type="RefSeq" id="XP_066924315.1">
    <property type="nucleotide sequence ID" value="XM_067068214.1"/>
</dbReference>
<feature type="region of interest" description="Disordered" evidence="6">
    <location>
        <begin position="409"/>
        <end position="438"/>
    </location>
</feature>
<dbReference type="InterPro" id="IPR000504">
    <property type="entry name" value="RRM_dom"/>
</dbReference>
<reference evidence="8" key="1">
    <citation type="submission" date="2021-01" db="UniProtKB">
        <authorList>
            <consortium name="EnsemblMetazoa"/>
        </authorList>
    </citation>
    <scope>IDENTIFICATION</scope>
</reference>
<dbReference type="InterPro" id="IPR032296">
    <property type="entry name" value="CEBP_ZZ"/>
</dbReference>
<dbReference type="InterPro" id="IPR035979">
    <property type="entry name" value="RBD_domain_sf"/>
</dbReference>
<dbReference type="PANTHER" id="PTHR12566:SF9">
    <property type="entry name" value="CYTOPLASMIC POLYADENYLATION ELEMENT-BINDING PROTEIN 1"/>
    <property type="match status" value="1"/>
</dbReference>
<sequence>MVAVIHKPEQLILNLQTMALCEHRNVRINTTTITDAESIVMMEHPQQTPQPTQPTQQQAPLQQSFPTEYHHNGTILAKLTQMLDQQQRTPDVNFKENLSQNFTSAELLALKQQAIQQQQHQQRFSGGGNFHPNQQPQPQIPLKKGRDRIASADYIYGNGGRIPLAKKTMTPAPHSRSVSTSDFYDLQKEDDPTEKHINKNILIEPMTSSSTFLQPTPPRSRSPSPSVSDGDSGYSSKQMSPVSLHNFQPVEAAPPISPNNRFSGPNNYNKNYTNTGLTSYQDNYDGSRMSVMSPTHAKSASLPSTGSMNTRPSPTNDVFTQDILLENYKQQQILVEKYKQQLAMLDNIKKQALMQRIHDAKQLEQQQNLERNLSTTSSNNDLNGSVGSNELNGKLDNPDEQYEVFKRHLSQQDSPTQQQNFPSGPMRKLSTGSGGSTKDAQLAEQFKQLSMQDTMQKRTLAMQESIRQTLAAASTTNGNDMNNNSLPPSSGAPGAFDAARNLEELNIIDMLADPRWSGSKQYRGFEEGRDMSRRDNDIHDPTYTWSGHLPPKIYKNPIYSNKVFLGGVPWDITEAGLQQAFRPFGALSIEWPGKDGKHSRHPPKGYVYLLFESEKSVKNLLANCTHDFSNGGDWYYKISSRRMRCKEVQAIPWVLSDSNFVRTSSQRLDSSRTVFVGGLHGMINAEALCQIMNDLFDGVVYSGIDTDKHKYPIGSGRVTFNNNRSFMKAVQASFIEIRSPKFTKKVQIDPYLEDAMCSQCQFNPGPFFCRSVECFKYFCHSCWSWHHSIDNLRMHRPLTRHSKNSDSS</sequence>
<name>A0A7M5X8R8_9CNID</name>
<keyword evidence="9" id="KW-1185">Reference proteome</keyword>
<dbReference type="InterPro" id="IPR012677">
    <property type="entry name" value="Nucleotide-bd_a/b_plait_sf"/>
</dbReference>
<dbReference type="Gene3D" id="4.10.640.40">
    <property type="entry name" value="Cytoplasmic polyadenylation element-binding protein, ZZ domain"/>
    <property type="match status" value="1"/>
</dbReference>
<dbReference type="SMART" id="SM00360">
    <property type="entry name" value="RRM"/>
    <property type="match status" value="2"/>
</dbReference>
<feature type="region of interest" description="Disordered" evidence="6">
    <location>
        <begin position="373"/>
        <end position="397"/>
    </location>
</feature>
<dbReference type="Pfam" id="PF16367">
    <property type="entry name" value="RRM_7"/>
    <property type="match status" value="1"/>
</dbReference>
<organism evidence="8 9">
    <name type="scientific">Clytia hemisphaerica</name>
    <dbReference type="NCBI Taxonomy" id="252671"/>
    <lineage>
        <taxon>Eukaryota</taxon>
        <taxon>Metazoa</taxon>
        <taxon>Cnidaria</taxon>
        <taxon>Hydrozoa</taxon>
        <taxon>Hydroidolina</taxon>
        <taxon>Leptothecata</taxon>
        <taxon>Obeliida</taxon>
        <taxon>Clytiidae</taxon>
        <taxon>Clytia</taxon>
    </lineage>
</organism>
<evidence type="ECO:0000256" key="1">
    <source>
        <dbReference type="ARBA" id="ARBA00010347"/>
    </source>
</evidence>
<feature type="region of interest" description="Disordered" evidence="6">
    <location>
        <begin position="475"/>
        <end position="496"/>
    </location>
</feature>
<dbReference type="GO" id="GO:0000900">
    <property type="term" value="F:mRNA regulatory element binding translation repressor activity"/>
    <property type="evidence" value="ECO:0007669"/>
    <property type="project" value="TreeGrafter"/>
</dbReference>
<evidence type="ECO:0000256" key="3">
    <source>
        <dbReference type="ARBA" id="ARBA00022845"/>
    </source>
</evidence>
<dbReference type="GO" id="GO:0043005">
    <property type="term" value="C:neuron projection"/>
    <property type="evidence" value="ECO:0007669"/>
    <property type="project" value="TreeGrafter"/>
</dbReference>
<dbReference type="PROSITE" id="PS50102">
    <property type="entry name" value="RRM"/>
    <property type="match status" value="1"/>
</dbReference>
<dbReference type="CDD" id="cd12723">
    <property type="entry name" value="RRM1_CPEB1"/>
    <property type="match status" value="1"/>
</dbReference>
<dbReference type="Gene3D" id="3.30.70.330">
    <property type="match status" value="2"/>
</dbReference>
<evidence type="ECO:0000256" key="5">
    <source>
        <dbReference type="PROSITE-ProRule" id="PRU00176"/>
    </source>
</evidence>
<dbReference type="GO" id="GO:0003730">
    <property type="term" value="F:mRNA 3'-UTR binding"/>
    <property type="evidence" value="ECO:0007669"/>
    <property type="project" value="InterPro"/>
</dbReference>
<feature type="compositionally biased region" description="Polar residues" evidence="6">
    <location>
        <begin position="475"/>
        <end position="488"/>
    </location>
</feature>
<dbReference type="CDD" id="cd12725">
    <property type="entry name" value="RRM2_CPEB1"/>
    <property type="match status" value="1"/>
</dbReference>
<dbReference type="GO" id="GO:0008135">
    <property type="term" value="F:translation factor activity, RNA binding"/>
    <property type="evidence" value="ECO:0007669"/>
    <property type="project" value="TreeGrafter"/>
</dbReference>
<feature type="region of interest" description="Disordered" evidence="6">
    <location>
        <begin position="113"/>
        <end position="145"/>
    </location>
</feature>
<keyword evidence="2" id="KW-0677">Repeat</keyword>
<dbReference type="InterPro" id="IPR034819">
    <property type="entry name" value="CPEB"/>
</dbReference>
<dbReference type="Pfam" id="PF16366">
    <property type="entry name" value="CEBP_ZZ"/>
    <property type="match status" value="1"/>
</dbReference>
<feature type="domain" description="RRM" evidence="7">
    <location>
        <begin position="561"/>
        <end position="650"/>
    </location>
</feature>
<evidence type="ECO:0000256" key="2">
    <source>
        <dbReference type="ARBA" id="ARBA00022737"/>
    </source>
</evidence>
<dbReference type="FunFam" id="3.30.70.330:FF:000086">
    <property type="entry name" value="Putative Cytoplasmic polyadenylation element-binding protein 1"/>
    <property type="match status" value="1"/>
</dbReference>
<dbReference type="GO" id="GO:0005634">
    <property type="term" value="C:nucleus"/>
    <property type="evidence" value="ECO:0007669"/>
    <property type="project" value="TreeGrafter"/>
</dbReference>
<keyword evidence="3" id="KW-0810">Translation regulation</keyword>
<feature type="compositionally biased region" description="Polar residues" evidence="6">
    <location>
        <begin position="258"/>
        <end position="314"/>
    </location>
</feature>
<dbReference type="SUPFAM" id="SSF54928">
    <property type="entry name" value="RNA-binding domain, RBD"/>
    <property type="match status" value="1"/>
</dbReference>
<evidence type="ECO:0000313" key="9">
    <source>
        <dbReference type="Proteomes" id="UP000594262"/>
    </source>
</evidence>
<dbReference type="PANTHER" id="PTHR12566">
    <property type="entry name" value="CYTOPLASMIC POLYADENYLATION ELEMENT BINDING PROTEIN CPEB"/>
    <property type="match status" value="1"/>
</dbReference>
<evidence type="ECO:0000256" key="6">
    <source>
        <dbReference type="SAM" id="MobiDB-lite"/>
    </source>
</evidence>
<accession>A0A7M5X8R8</accession>
<dbReference type="GO" id="GO:0043022">
    <property type="term" value="F:ribosome binding"/>
    <property type="evidence" value="ECO:0007669"/>
    <property type="project" value="TreeGrafter"/>
</dbReference>
<feature type="compositionally biased region" description="Polar residues" evidence="6">
    <location>
        <begin position="411"/>
        <end position="422"/>
    </location>
</feature>
<feature type="compositionally biased region" description="Polar residues" evidence="6">
    <location>
        <begin position="237"/>
        <end position="246"/>
    </location>
</feature>